<sequence>MLTLLAVAGAMALVLVVWLASRGRTGRASGDGGSNATTDGGSGGDCADGAGDGGGCDGGGGD</sequence>
<name>A0A7H0G1T5_9GAMM</name>
<evidence type="ECO:0000313" key="2">
    <source>
        <dbReference type="EMBL" id="QNP42251.1"/>
    </source>
</evidence>
<dbReference type="Proteomes" id="UP000516018">
    <property type="component" value="Chromosome"/>
</dbReference>
<dbReference type="EMBL" id="CP060820">
    <property type="protein sequence ID" value="QNP42251.1"/>
    <property type="molecule type" value="Genomic_DNA"/>
</dbReference>
<accession>A0A7H0G1T5</accession>
<dbReference type="KEGG" id="lsx:H8B22_11185"/>
<feature type="compositionally biased region" description="Gly residues" evidence="1">
    <location>
        <begin position="40"/>
        <end position="62"/>
    </location>
</feature>
<gene>
    <name evidence="2" type="ORF">H8B22_11185</name>
</gene>
<organism evidence="2 3">
    <name type="scientific">Agrilutibacter terrestris</name>
    <dbReference type="NCBI Taxonomy" id="2865112"/>
    <lineage>
        <taxon>Bacteria</taxon>
        <taxon>Pseudomonadati</taxon>
        <taxon>Pseudomonadota</taxon>
        <taxon>Gammaproteobacteria</taxon>
        <taxon>Lysobacterales</taxon>
        <taxon>Lysobacteraceae</taxon>
        <taxon>Agrilutibacter</taxon>
    </lineage>
</organism>
<keyword evidence="3" id="KW-1185">Reference proteome</keyword>
<feature type="region of interest" description="Disordered" evidence="1">
    <location>
        <begin position="24"/>
        <end position="62"/>
    </location>
</feature>
<evidence type="ECO:0000313" key="3">
    <source>
        <dbReference type="Proteomes" id="UP000516018"/>
    </source>
</evidence>
<proteinExistence type="predicted"/>
<protein>
    <submittedName>
        <fullName evidence="2">Uncharacterized protein</fullName>
    </submittedName>
</protein>
<reference evidence="2 3" key="1">
    <citation type="submission" date="2020-08" db="EMBL/GenBank/DDBJ databases">
        <title>Lysobacter sp. II4 sp. nov., isolated from soil.</title>
        <authorList>
            <person name="Woo C.Y."/>
            <person name="Kim J."/>
        </authorList>
    </citation>
    <scope>NUCLEOTIDE SEQUENCE [LARGE SCALE GENOMIC DNA]</scope>
    <source>
        <strain evidence="2 3">II4</strain>
    </source>
</reference>
<evidence type="ECO:0000256" key="1">
    <source>
        <dbReference type="SAM" id="MobiDB-lite"/>
    </source>
</evidence>
<dbReference type="AlphaFoldDB" id="A0A7H0G1T5"/>
<dbReference type="RefSeq" id="WP_187713684.1">
    <property type="nucleotide sequence ID" value="NZ_CP060820.1"/>
</dbReference>